<gene>
    <name evidence="1" type="ORF">H480_01542</name>
</gene>
<sequence>MTMRSYKIDPECILAPDSPAHATAVEEFRSTYGVHPDEAFGADGYVLAITAGRLILGLTDAGLARVRDELAPNRTLYLAWLDQAQAYTKDTLSG</sequence>
<evidence type="ECO:0000313" key="2">
    <source>
        <dbReference type="Proteomes" id="UP000014139"/>
    </source>
</evidence>
<name>R1GGQ0_9PSEU</name>
<proteinExistence type="predicted"/>
<evidence type="ECO:0000313" key="1">
    <source>
        <dbReference type="EMBL" id="EOD70358.1"/>
    </source>
</evidence>
<dbReference type="PATRIC" id="fig|1292037.4.peg.304"/>
<organism evidence="1 2">
    <name type="scientific">Amycolatopsis vancoresmycina DSM 44592</name>
    <dbReference type="NCBI Taxonomy" id="1292037"/>
    <lineage>
        <taxon>Bacteria</taxon>
        <taxon>Bacillati</taxon>
        <taxon>Actinomycetota</taxon>
        <taxon>Actinomycetes</taxon>
        <taxon>Pseudonocardiales</taxon>
        <taxon>Pseudonocardiaceae</taxon>
        <taxon>Amycolatopsis</taxon>
    </lineage>
</organism>
<reference evidence="1 2" key="1">
    <citation type="submission" date="2013-02" db="EMBL/GenBank/DDBJ databases">
        <title>Draft genome sequence of Amycolatopsis vancoresmycina strain DSM 44592T.</title>
        <authorList>
            <person name="Kumar S."/>
            <person name="Kaur N."/>
            <person name="Kaur C."/>
            <person name="Raghava G.P.S."/>
            <person name="Mayilraj S."/>
        </authorList>
    </citation>
    <scope>NUCLEOTIDE SEQUENCE [LARGE SCALE GENOMIC DNA]</scope>
    <source>
        <strain evidence="1 2">DSM 44592</strain>
    </source>
</reference>
<dbReference type="EMBL" id="AOUO01000017">
    <property type="protein sequence ID" value="EOD70358.1"/>
    <property type="molecule type" value="Genomic_DNA"/>
</dbReference>
<dbReference type="Proteomes" id="UP000014139">
    <property type="component" value="Unassembled WGS sequence"/>
</dbReference>
<dbReference type="AlphaFoldDB" id="R1GGQ0"/>
<protein>
    <submittedName>
        <fullName evidence="1">Uncharacterized protein</fullName>
    </submittedName>
</protein>
<accession>R1GGQ0</accession>
<comment type="caution">
    <text evidence="1">The sequence shown here is derived from an EMBL/GenBank/DDBJ whole genome shotgun (WGS) entry which is preliminary data.</text>
</comment>
<keyword evidence="2" id="KW-1185">Reference proteome</keyword>